<dbReference type="RefSeq" id="WP_129131663.1">
    <property type="nucleotide sequence ID" value="NZ_SDHW01000004.1"/>
</dbReference>
<accession>A0A4Q1CGS1</accession>
<proteinExistence type="predicted"/>
<dbReference type="EMBL" id="SDHW01000004">
    <property type="protein sequence ID" value="RXK59360.1"/>
    <property type="molecule type" value="Genomic_DNA"/>
</dbReference>
<protein>
    <submittedName>
        <fullName evidence="1">Uncharacterized protein</fullName>
    </submittedName>
</protein>
<dbReference type="Proteomes" id="UP000290204">
    <property type="component" value="Unassembled WGS sequence"/>
</dbReference>
<evidence type="ECO:0000313" key="1">
    <source>
        <dbReference type="EMBL" id="RXK59360.1"/>
    </source>
</evidence>
<dbReference type="OrthoDB" id="1522652at2"/>
<name>A0A4Q1CGS1_9BACT</name>
<reference evidence="1 2" key="1">
    <citation type="submission" date="2019-01" db="EMBL/GenBank/DDBJ databases">
        <title>Lacibacter sp. strain TTM-7.</title>
        <authorList>
            <person name="Chen W.-M."/>
        </authorList>
    </citation>
    <scope>NUCLEOTIDE SEQUENCE [LARGE SCALE GENOMIC DNA]</scope>
    <source>
        <strain evidence="1 2">TTM-7</strain>
    </source>
</reference>
<comment type="caution">
    <text evidence="1">The sequence shown here is derived from an EMBL/GenBank/DDBJ whole genome shotgun (WGS) entry which is preliminary data.</text>
</comment>
<organism evidence="1 2">
    <name type="scientific">Lacibacter luteus</name>
    <dbReference type="NCBI Taxonomy" id="2508719"/>
    <lineage>
        <taxon>Bacteria</taxon>
        <taxon>Pseudomonadati</taxon>
        <taxon>Bacteroidota</taxon>
        <taxon>Chitinophagia</taxon>
        <taxon>Chitinophagales</taxon>
        <taxon>Chitinophagaceae</taxon>
        <taxon>Lacibacter</taxon>
    </lineage>
</organism>
<sequence>MASVVNPQIHITSDVYDFMFIRINDSEFNDSSLQYSIQTNDGELIRKGVFRGAVIQLRLSHLADGLYNIVVQCSEELQPFVYPFKKHTPAKGEQTMFDF</sequence>
<gene>
    <name evidence="1" type="ORF">ESA94_14595</name>
</gene>
<dbReference type="AlphaFoldDB" id="A0A4Q1CGS1"/>
<keyword evidence="2" id="KW-1185">Reference proteome</keyword>
<evidence type="ECO:0000313" key="2">
    <source>
        <dbReference type="Proteomes" id="UP000290204"/>
    </source>
</evidence>